<evidence type="ECO:0000313" key="3">
    <source>
        <dbReference type="EMBL" id="MBK1877188.1"/>
    </source>
</evidence>
<dbReference type="Gene3D" id="3.60.110.10">
    <property type="entry name" value="Carbon-nitrogen hydrolase"/>
    <property type="match status" value="1"/>
</dbReference>
<comment type="caution">
    <text evidence="3">The sequence shown here is derived from an EMBL/GenBank/DDBJ whole genome shotgun (WGS) entry which is preliminary data.</text>
</comment>
<dbReference type="SUPFAM" id="SSF56317">
    <property type="entry name" value="Carbon-nitrogen hydrolase"/>
    <property type="match status" value="1"/>
</dbReference>
<dbReference type="Proteomes" id="UP000617628">
    <property type="component" value="Unassembled WGS sequence"/>
</dbReference>
<dbReference type="InterPro" id="IPR050345">
    <property type="entry name" value="Aliph_Amidase/BUP"/>
</dbReference>
<dbReference type="AlphaFoldDB" id="A0A934S147"/>
<proteinExistence type="predicted"/>
<dbReference type="InterPro" id="IPR003010">
    <property type="entry name" value="C-N_Hydrolase"/>
</dbReference>
<protein>
    <submittedName>
        <fullName evidence="3">Carbon-nitrogen hydrolase family protein</fullName>
    </submittedName>
</protein>
<dbReference type="Pfam" id="PF00795">
    <property type="entry name" value="CN_hydrolase"/>
    <property type="match status" value="1"/>
</dbReference>
<dbReference type="InterPro" id="IPR036526">
    <property type="entry name" value="C-N_Hydrolase_sf"/>
</dbReference>
<dbReference type="RefSeq" id="WP_200355399.1">
    <property type="nucleotide sequence ID" value="NZ_JAENIL010000015.1"/>
</dbReference>
<gene>
    <name evidence="3" type="ORF">JIN87_09930</name>
</gene>
<evidence type="ECO:0000313" key="4">
    <source>
        <dbReference type="Proteomes" id="UP000617628"/>
    </source>
</evidence>
<feature type="domain" description="CN hydrolase" evidence="2">
    <location>
        <begin position="5"/>
        <end position="243"/>
    </location>
</feature>
<dbReference type="CDD" id="cd07197">
    <property type="entry name" value="nitrilase"/>
    <property type="match status" value="1"/>
</dbReference>
<dbReference type="PANTHER" id="PTHR43674:SF16">
    <property type="entry name" value="CARBON-NITROGEN FAMILY, PUTATIVE (AFU_ORTHOLOGUE AFUA_5G02350)-RELATED"/>
    <property type="match status" value="1"/>
</dbReference>
<organism evidence="3 4">
    <name type="scientific">Pelagicoccus mobilis</name>
    <dbReference type="NCBI Taxonomy" id="415221"/>
    <lineage>
        <taxon>Bacteria</taxon>
        <taxon>Pseudomonadati</taxon>
        <taxon>Verrucomicrobiota</taxon>
        <taxon>Opitutia</taxon>
        <taxon>Puniceicoccales</taxon>
        <taxon>Pelagicoccaceae</taxon>
        <taxon>Pelagicoccus</taxon>
    </lineage>
</organism>
<dbReference type="PROSITE" id="PS50263">
    <property type="entry name" value="CN_HYDROLASE"/>
    <property type="match status" value="1"/>
</dbReference>
<dbReference type="GO" id="GO:0016811">
    <property type="term" value="F:hydrolase activity, acting on carbon-nitrogen (but not peptide) bonds, in linear amides"/>
    <property type="evidence" value="ECO:0007669"/>
    <property type="project" value="TreeGrafter"/>
</dbReference>
<keyword evidence="4" id="KW-1185">Reference proteome</keyword>
<dbReference type="EMBL" id="JAENIL010000015">
    <property type="protein sequence ID" value="MBK1877188.1"/>
    <property type="molecule type" value="Genomic_DNA"/>
</dbReference>
<dbReference type="PANTHER" id="PTHR43674">
    <property type="entry name" value="NITRILASE C965.09-RELATED"/>
    <property type="match status" value="1"/>
</dbReference>
<name>A0A934S147_9BACT</name>
<reference evidence="3" key="1">
    <citation type="submission" date="2021-01" db="EMBL/GenBank/DDBJ databases">
        <title>Modified the classification status of verrucomicrobia.</title>
        <authorList>
            <person name="Feng X."/>
        </authorList>
    </citation>
    <scope>NUCLEOTIDE SEQUENCE</scope>
    <source>
        <strain evidence="3">KCTC 13126</strain>
    </source>
</reference>
<keyword evidence="1 3" id="KW-0378">Hydrolase</keyword>
<evidence type="ECO:0000259" key="2">
    <source>
        <dbReference type="PROSITE" id="PS50263"/>
    </source>
</evidence>
<evidence type="ECO:0000256" key="1">
    <source>
        <dbReference type="ARBA" id="ARBA00022801"/>
    </source>
</evidence>
<accession>A0A934S147</accession>
<sequence length="296" mass="33259">MKNSARITMVQLQDLPEKAPSIERMPAFFEQAAQNGSDLIVFPEYTLGQGITEDHENIVRFRELAQKHNMYAIAGCVEKHDNRGATTALLVDRFGNIIGRYLKAHPAAGPGPHWWPPIKDWDGEARGILGSEFKVFHLDFGPIGILQCYDGYFPEAWASTSYAGAEIILWINGRDGMVEDFHCLSAASAFGCAVGGNISNGKNTGFAGPFQNFVSGEGDKEESRLFPRIKEAGDACVHAEIDLAGLRHHRKHLRTMHQRRPELYGRLTKDVKMWQNYPEIPWDYPECEQLTNRSQL</sequence>